<name>A0A9P7L908_9HYPO</name>
<dbReference type="Proteomes" id="UP000750502">
    <property type="component" value="Unassembled WGS sequence"/>
</dbReference>
<feature type="compositionally biased region" description="Basic and acidic residues" evidence="1">
    <location>
        <begin position="103"/>
        <end position="135"/>
    </location>
</feature>
<feature type="region of interest" description="Disordered" evidence="1">
    <location>
        <begin position="96"/>
        <end position="135"/>
    </location>
</feature>
<sequence>MFNSSSSLVVSRGSTLPVCSEGGHVTCLNSHWAIGLPLQESKQQKIACDRRHQRTTTMHQQLDTEIRSVLELVRSSLRTNGIPLEDAIQELRRVTESAQNATDTRHPERFLGEKLGKDASEEKDQFRLEDTLSRL</sequence>
<dbReference type="OrthoDB" id="5093056at2759"/>
<organism evidence="2 3">
    <name type="scientific">Fusarium xylarioides</name>
    <dbReference type="NCBI Taxonomy" id="221167"/>
    <lineage>
        <taxon>Eukaryota</taxon>
        <taxon>Fungi</taxon>
        <taxon>Dikarya</taxon>
        <taxon>Ascomycota</taxon>
        <taxon>Pezizomycotina</taxon>
        <taxon>Sordariomycetes</taxon>
        <taxon>Hypocreomycetidae</taxon>
        <taxon>Hypocreales</taxon>
        <taxon>Nectriaceae</taxon>
        <taxon>Fusarium</taxon>
        <taxon>Fusarium fujikuroi species complex</taxon>
    </lineage>
</organism>
<dbReference type="EMBL" id="JADFTT010000066">
    <property type="protein sequence ID" value="KAG5769966.1"/>
    <property type="molecule type" value="Genomic_DNA"/>
</dbReference>
<comment type="caution">
    <text evidence="2">The sequence shown here is derived from an EMBL/GenBank/DDBJ whole genome shotgun (WGS) entry which is preliminary data.</text>
</comment>
<dbReference type="AlphaFoldDB" id="A0A9P7L908"/>
<gene>
    <name evidence="2" type="ORF">H9Q72_002961</name>
</gene>
<accession>A0A9P7L908</accession>
<evidence type="ECO:0000313" key="3">
    <source>
        <dbReference type="Proteomes" id="UP000750502"/>
    </source>
</evidence>
<keyword evidence="3" id="KW-1185">Reference proteome</keyword>
<reference evidence="2" key="1">
    <citation type="journal article" date="2020" name="bioRxiv">
        <title>Historical genomics reveals the evolutionary mechanisms behind multiple outbreaks of the host-specific coffee wilt pathogen Fusarium xylarioides.</title>
        <authorList>
            <person name="Peck D."/>
            <person name="Nowell R.W."/>
            <person name="Flood J."/>
            <person name="Ryan M.J."/>
            <person name="Barraclough T.G."/>
        </authorList>
    </citation>
    <scope>NUCLEOTIDE SEQUENCE</scope>
    <source>
        <strain evidence="2">IMI 127659i</strain>
    </source>
</reference>
<reference evidence="2" key="2">
    <citation type="submission" date="2020-10" db="EMBL/GenBank/DDBJ databases">
        <authorList>
            <person name="Peck L.D."/>
            <person name="Nowell R.W."/>
            <person name="Flood J."/>
            <person name="Ryan M.J."/>
            <person name="Barraclough T.G."/>
        </authorList>
    </citation>
    <scope>NUCLEOTIDE SEQUENCE</scope>
    <source>
        <strain evidence="2">IMI 127659i</strain>
    </source>
</reference>
<protein>
    <submittedName>
        <fullName evidence="2">Uncharacterized protein</fullName>
    </submittedName>
</protein>
<evidence type="ECO:0000313" key="2">
    <source>
        <dbReference type="EMBL" id="KAG5769966.1"/>
    </source>
</evidence>
<proteinExistence type="predicted"/>
<evidence type="ECO:0000256" key="1">
    <source>
        <dbReference type="SAM" id="MobiDB-lite"/>
    </source>
</evidence>